<dbReference type="RefSeq" id="WP_319696697.1">
    <property type="nucleotide sequence ID" value="NZ_JARAWN010000305.1"/>
</dbReference>
<dbReference type="Proteomes" id="UP001273589">
    <property type="component" value="Unassembled WGS sequence"/>
</dbReference>
<sequence length="173" mass="18897">MRLSRQQEKESTPANYGYPGDLWYAMSRLHAAHPEPVGHSVPFERLSALLSITEPDDLVLVARVGLSRKETMGHLHDLIDTVTRGLAGGSQIGDFALVPDIVREVMVGKRQELPLHTGHIAGLTRLLRESIGTLGISTLGARTPVAGQCFHCEGTGHARPLWERSRTVGYDVS</sequence>
<comment type="caution">
    <text evidence="1">The sequence shown here is derived from an EMBL/GenBank/DDBJ whole genome shotgun (WGS) entry which is preliminary data.</text>
</comment>
<dbReference type="AlphaFoldDB" id="A0AAJ2UQF7"/>
<dbReference type="EMBL" id="JARAWN010000305">
    <property type="protein sequence ID" value="MDX3134591.1"/>
    <property type="molecule type" value="Genomic_DNA"/>
</dbReference>
<evidence type="ECO:0000313" key="1">
    <source>
        <dbReference type="EMBL" id="MDX3134591.1"/>
    </source>
</evidence>
<proteinExistence type="predicted"/>
<gene>
    <name evidence="1" type="ORF">PV367_33495</name>
</gene>
<evidence type="ECO:0000313" key="2">
    <source>
        <dbReference type="Proteomes" id="UP001273589"/>
    </source>
</evidence>
<protein>
    <submittedName>
        <fullName evidence="1">Uncharacterized protein</fullName>
    </submittedName>
</protein>
<organism evidence="1 2">
    <name type="scientific">Streptomyces europaeiscabiei</name>
    <dbReference type="NCBI Taxonomy" id="146819"/>
    <lineage>
        <taxon>Bacteria</taxon>
        <taxon>Bacillati</taxon>
        <taxon>Actinomycetota</taxon>
        <taxon>Actinomycetes</taxon>
        <taxon>Kitasatosporales</taxon>
        <taxon>Streptomycetaceae</taxon>
        <taxon>Streptomyces</taxon>
    </lineage>
</organism>
<name>A0AAJ2UQF7_9ACTN</name>
<reference evidence="1" key="1">
    <citation type="journal article" date="2023" name="Microb. Genom.">
        <title>Mesoterricola silvestris gen. nov., sp. nov., Mesoterricola sediminis sp. nov., Geothrix oryzae sp. nov., Geothrix edaphica sp. nov., Geothrix rubra sp. nov., and Geothrix limicola sp. nov., six novel members of Acidobacteriota isolated from soils.</title>
        <authorList>
            <person name="Weisberg A.J."/>
            <person name="Pearce E."/>
            <person name="Kramer C.G."/>
            <person name="Chang J.H."/>
            <person name="Clarke C.R."/>
        </authorList>
    </citation>
    <scope>NUCLEOTIDE SEQUENCE</scope>
    <source>
        <strain evidence="1">ND06-05F</strain>
    </source>
</reference>
<accession>A0AAJ2UQF7</accession>